<evidence type="ECO:0000256" key="4">
    <source>
        <dbReference type="ARBA" id="ARBA00022694"/>
    </source>
</evidence>
<organism evidence="6 7">
    <name type="scientific">Pontibacterium sinense</name>
    <dbReference type="NCBI Taxonomy" id="2781979"/>
    <lineage>
        <taxon>Bacteria</taxon>
        <taxon>Pseudomonadati</taxon>
        <taxon>Pseudomonadota</taxon>
        <taxon>Gammaproteobacteria</taxon>
        <taxon>Oceanospirillales</taxon>
        <taxon>Oceanospirillaceae</taxon>
        <taxon>Pontibacterium</taxon>
    </lineage>
</organism>
<name>A0A8J7FGY3_9GAMM</name>
<evidence type="ECO:0000259" key="5">
    <source>
        <dbReference type="SMART" id="SM01144"/>
    </source>
</evidence>
<keyword evidence="7" id="KW-1185">Reference proteome</keyword>
<dbReference type="AlphaFoldDB" id="A0A8J7FGY3"/>
<evidence type="ECO:0000256" key="1">
    <source>
        <dbReference type="ARBA" id="ARBA00012386"/>
    </source>
</evidence>
<sequence length="233" mass="27219">MTTETEHPRRPFLARGSNVIRCEQCQMPAKACICDFQVNAQAQARFWLLTHRKELYKPTNTGRLIVDTIRDSEVFPWSRTEPDTQFLDQLHDPEFDPYIVFPEGEGYEERMVEFEHKPGRKPVFIILDGTWRQARRIFRQSEYLKDVPVIQPQTQRKTRYNLRKPNEEHHLCTAEVAAVMLAQMGDQASADLLDAYFDVFNAHYYASRRSRVVEGVDDAKALLQQAISQCEPR</sequence>
<keyword evidence="3" id="KW-0949">S-adenosyl-L-methionine</keyword>
<evidence type="ECO:0000313" key="6">
    <source>
        <dbReference type="EMBL" id="MBE9399141.1"/>
    </source>
</evidence>
<keyword evidence="4" id="KW-0819">tRNA processing</keyword>
<evidence type="ECO:0000313" key="7">
    <source>
        <dbReference type="Proteomes" id="UP000640333"/>
    </source>
</evidence>
<dbReference type="EMBL" id="JADEYS010000022">
    <property type="protein sequence ID" value="MBE9399141.1"/>
    <property type="molecule type" value="Genomic_DNA"/>
</dbReference>
<gene>
    <name evidence="6" type="ORF">IOQ59_17915</name>
</gene>
<proteinExistence type="predicted"/>
<dbReference type="Pfam" id="PF03942">
    <property type="entry name" value="DTW"/>
    <property type="match status" value="1"/>
</dbReference>
<dbReference type="PANTHER" id="PTHR21392">
    <property type="entry name" value="TRNA-URIDINE AMINOCARBOXYPROPYLTRANSFERASE 2"/>
    <property type="match status" value="1"/>
</dbReference>
<reference evidence="6" key="1">
    <citation type="submission" date="2020-10" db="EMBL/GenBank/DDBJ databases">
        <title>Bacterium isolated from coastal waters sediment.</title>
        <authorList>
            <person name="Chen R.-J."/>
            <person name="Lu D.-C."/>
            <person name="Zhu K.-L."/>
            <person name="Du Z.-J."/>
        </authorList>
    </citation>
    <scope>NUCLEOTIDE SEQUENCE</scope>
    <source>
        <strain evidence="6">N1Y112</strain>
    </source>
</reference>
<dbReference type="InterPro" id="IPR039262">
    <property type="entry name" value="DTWD2/TAPT"/>
</dbReference>
<dbReference type="GO" id="GO:0016432">
    <property type="term" value="F:tRNA-uridine aminocarboxypropyltransferase activity"/>
    <property type="evidence" value="ECO:0007669"/>
    <property type="project" value="UniProtKB-EC"/>
</dbReference>
<dbReference type="InterPro" id="IPR005636">
    <property type="entry name" value="DTW"/>
</dbReference>
<dbReference type="SMART" id="SM01144">
    <property type="entry name" value="DTW"/>
    <property type="match status" value="1"/>
</dbReference>
<evidence type="ECO:0000256" key="3">
    <source>
        <dbReference type="ARBA" id="ARBA00022691"/>
    </source>
</evidence>
<accession>A0A8J7FGY3</accession>
<comment type="caution">
    <text evidence="6">The sequence shown here is derived from an EMBL/GenBank/DDBJ whole genome shotgun (WGS) entry which is preliminary data.</text>
</comment>
<feature type="domain" description="DTW" evidence="5">
    <location>
        <begin position="18"/>
        <end position="209"/>
    </location>
</feature>
<dbReference type="RefSeq" id="WP_193954833.1">
    <property type="nucleotide sequence ID" value="NZ_JADEYS010000022.1"/>
</dbReference>
<dbReference type="Proteomes" id="UP000640333">
    <property type="component" value="Unassembled WGS sequence"/>
</dbReference>
<dbReference type="GO" id="GO:0008033">
    <property type="term" value="P:tRNA processing"/>
    <property type="evidence" value="ECO:0007669"/>
    <property type="project" value="UniProtKB-KW"/>
</dbReference>
<dbReference type="EC" id="2.5.1.25" evidence="1"/>
<keyword evidence="2" id="KW-0808">Transferase</keyword>
<protein>
    <recommendedName>
        <fullName evidence="1">tRNA-uridine aminocarboxypropyltransferase</fullName>
        <ecNumber evidence="1">2.5.1.25</ecNumber>
    </recommendedName>
</protein>
<evidence type="ECO:0000256" key="2">
    <source>
        <dbReference type="ARBA" id="ARBA00022679"/>
    </source>
</evidence>
<dbReference type="PANTHER" id="PTHR21392:SF1">
    <property type="entry name" value="TRNA-URIDINE AMINOCARBOXYPROPYLTRANSFERASE"/>
    <property type="match status" value="1"/>
</dbReference>